<evidence type="ECO:0000313" key="1">
    <source>
        <dbReference type="EMBL" id="WIV57047.1"/>
    </source>
</evidence>
<organism evidence="1 2">
    <name type="scientific">Amycolatopsis nalaikhensis</name>
    <dbReference type="NCBI Taxonomy" id="715472"/>
    <lineage>
        <taxon>Bacteria</taxon>
        <taxon>Bacillati</taxon>
        <taxon>Actinomycetota</taxon>
        <taxon>Actinomycetes</taxon>
        <taxon>Pseudonocardiales</taxon>
        <taxon>Pseudonocardiaceae</taxon>
        <taxon>Amycolatopsis</taxon>
    </lineage>
</organism>
<sequence length="75" mass="7869">MPHTVQGVEISHAVLSGGQSVRAAGEATIAGSAQTGYFGIEISSRSGHFVGSDEALWEPIRRLGMEAFGQLGIHF</sequence>
<accession>A0ABY8XN50</accession>
<evidence type="ECO:0000313" key="2">
    <source>
        <dbReference type="Proteomes" id="UP001227101"/>
    </source>
</evidence>
<proteinExistence type="predicted"/>
<reference evidence="1 2" key="1">
    <citation type="submission" date="2023-06" db="EMBL/GenBank/DDBJ databases">
        <authorList>
            <person name="Oyuntsetseg B."/>
            <person name="Kim S.B."/>
        </authorList>
    </citation>
    <scope>NUCLEOTIDE SEQUENCE [LARGE SCALE GENOMIC DNA]</scope>
    <source>
        <strain evidence="1 2">2-2</strain>
    </source>
</reference>
<dbReference type="EMBL" id="CP127173">
    <property type="protein sequence ID" value="WIV57047.1"/>
    <property type="molecule type" value="Genomic_DNA"/>
</dbReference>
<name>A0ABY8XN50_9PSEU</name>
<gene>
    <name evidence="1" type="ORF">QP939_51285</name>
</gene>
<dbReference type="RefSeq" id="WP_285454263.1">
    <property type="nucleotide sequence ID" value="NZ_CP127173.1"/>
</dbReference>
<dbReference type="Proteomes" id="UP001227101">
    <property type="component" value="Chromosome"/>
</dbReference>
<protein>
    <submittedName>
        <fullName evidence="1">Uncharacterized protein</fullName>
    </submittedName>
</protein>
<keyword evidence="2" id="KW-1185">Reference proteome</keyword>